<name>A0A221K385_9RHOB</name>
<dbReference type="InterPro" id="IPR044880">
    <property type="entry name" value="NCX_ion-bd_dom_sf"/>
</dbReference>
<comment type="subcellular location">
    <subcellularLocation>
        <location evidence="1">Membrane</location>
        <topology evidence="1">Multi-pass membrane protein</topology>
    </subcellularLocation>
</comment>
<dbReference type="NCBIfam" id="TIGR00367">
    <property type="entry name" value="calcium/sodium antiporter"/>
    <property type="match status" value="1"/>
</dbReference>
<evidence type="ECO:0000256" key="4">
    <source>
        <dbReference type="ARBA" id="ARBA00023136"/>
    </source>
</evidence>
<feature type="transmembrane region" description="Helical" evidence="5">
    <location>
        <begin position="126"/>
        <end position="144"/>
    </location>
</feature>
<dbReference type="GO" id="GO:0008273">
    <property type="term" value="F:calcium, potassium:sodium antiporter activity"/>
    <property type="evidence" value="ECO:0007669"/>
    <property type="project" value="TreeGrafter"/>
</dbReference>
<evidence type="ECO:0000313" key="7">
    <source>
        <dbReference type="EMBL" id="ASM73297.1"/>
    </source>
</evidence>
<feature type="transmembrane region" description="Helical" evidence="5">
    <location>
        <begin position="188"/>
        <end position="212"/>
    </location>
</feature>
<keyword evidence="3 5" id="KW-1133">Transmembrane helix</keyword>
<dbReference type="Gene3D" id="1.20.1420.30">
    <property type="entry name" value="NCX, central ion-binding region"/>
    <property type="match status" value="1"/>
</dbReference>
<evidence type="ECO:0000256" key="5">
    <source>
        <dbReference type="SAM" id="Phobius"/>
    </source>
</evidence>
<evidence type="ECO:0000313" key="8">
    <source>
        <dbReference type="Proteomes" id="UP000199754"/>
    </source>
</evidence>
<feature type="transmembrane region" description="Helical" evidence="5">
    <location>
        <begin position="35"/>
        <end position="62"/>
    </location>
</feature>
<feature type="transmembrane region" description="Helical" evidence="5">
    <location>
        <begin position="224"/>
        <end position="246"/>
    </location>
</feature>
<evidence type="ECO:0000259" key="6">
    <source>
        <dbReference type="Pfam" id="PF01699"/>
    </source>
</evidence>
<sequence length="332" mass="35259">MILPWILSGLGLVILLLAGDALVKGAVNLSLRFGVPALIISLTIVAFGTSAPELLISIRAILDGVPSLALGNVVGSNTANVLLVLGLPALLATMHTSEHNTRKTFRFMLVATLVFIGLGVRGVYDWISGLLLLAMLAFVLTDAMRQARCHRRAGKAERAAAVAAAAEDQDFCTEEIEGADPDMKMWRILAYLVAGLVGLPLGAELLVTNATLIAETYGVSDTVIGLTLVAVGTSLPELATTVMAALRRQADVALGNVIGSNMFNLLGIIGVATMVGPIPVDPQFLTFDFWVMLASALLLLPFVYFGRDITRIWGVILTVLYVAYVLVVLFCI</sequence>
<keyword evidence="4 5" id="KW-0472">Membrane</keyword>
<dbReference type="InterPro" id="IPR004481">
    <property type="entry name" value="K/Na/Ca-exchanger"/>
</dbReference>
<evidence type="ECO:0000256" key="3">
    <source>
        <dbReference type="ARBA" id="ARBA00022989"/>
    </source>
</evidence>
<feature type="domain" description="Sodium/calcium exchanger membrane region" evidence="6">
    <location>
        <begin position="5"/>
        <end position="140"/>
    </location>
</feature>
<feature type="transmembrane region" description="Helical" evidence="5">
    <location>
        <begin position="258"/>
        <end position="278"/>
    </location>
</feature>
<evidence type="ECO:0000256" key="1">
    <source>
        <dbReference type="ARBA" id="ARBA00004141"/>
    </source>
</evidence>
<organism evidence="7 8">
    <name type="scientific">Pseudosulfitobacter pseudonitzschiae</name>
    <dbReference type="NCBI Taxonomy" id="1402135"/>
    <lineage>
        <taxon>Bacteria</taxon>
        <taxon>Pseudomonadati</taxon>
        <taxon>Pseudomonadota</taxon>
        <taxon>Alphaproteobacteria</taxon>
        <taxon>Rhodobacterales</taxon>
        <taxon>Roseobacteraceae</taxon>
        <taxon>Pseudosulfitobacter</taxon>
    </lineage>
</organism>
<dbReference type="AlphaFoldDB" id="A0A221K385"/>
<dbReference type="GO" id="GO:0005262">
    <property type="term" value="F:calcium channel activity"/>
    <property type="evidence" value="ECO:0007669"/>
    <property type="project" value="TreeGrafter"/>
</dbReference>
<keyword evidence="8" id="KW-1185">Reference proteome</keyword>
<gene>
    <name evidence="7" type="primary">yrbG</name>
    <name evidence="7" type="ORF">SULPSESMR1_02500</name>
</gene>
<feature type="domain" description="Sodium/calcium exchanger membrane region" evidence="6">
    <location>
        <begin position="189"/>
        <end position="329"/>
    </location>
</feature>
<dbReference type="STRING" id="1402135.SAMN05444149_103364"/>
<reference evidence="7 8" key="1">
    <citation type="submission" date="2017-07" db="EMBL/GenBank/DDBJ databases">
        <title>Genome Sequence of Sulfitobacter pseudonitzschiae Strain SMR1 Isolated from a culture of the Diatom Skeletonema marinoi.</title>
        <authorList>
            <person name="Topel M."/>
            <person name="Pinder M.I.M."/>
            <person name="Johansson O.N."/>
            <person name="Kourtchenko O."/>
            <person name="Godhe A."/>
            <person name="Clarke A.K."/>
        </authorList>
    </citation>
    <scope>NUCLEOTIDE SEQUENCE [LARGE SCALE GENOMIC DNA]</scope>
    <source>
        <strain evidence="7 8">SMR1</strain>
    </source>
</reference>
<dbReference type="RefSeq" id="WP_198362796.1">
    <property type="nucleotide sequence ID" value="NZ_CP022415.1"/>
</dbReference>
<proteinExistence type="predicted"/>
<dbReference type="Pfam" id="PF01699">
    <property type="entry name" value="Na_Ca_ex"/>
    <property type="match status" value="2"/>
</dbReference>
<feature type="transmembrane region" description="Helical" evidence="5">
    <location>
        <begin position="104"/>
        <end position="120"/>
    </location>
</feature>
<dbReference type="GO" id="GO:0006874">
    <property type="term" value="P:intracellular calcium ion homeostasis"/>
    <property type="evidence" value="ECO:0007669"/>
    <property type="project" value="TreeGrafter"/>
</dbReference>
<dbReference type="PANTHER" id="PTHR10846:SF8">
    <property type="entry name" value="INNER MEMBRANE PROTEIN YRBG"/>
    <property type="match status" value="1"/>
</dbReference>
<evidence type="ECO:0000256" key="2">
    <source>
        <dbReference type="ARBA" id="ARBA00022692"/>
    </source>
</evidence>
<feature type="transmembrane region" description="Helical" evidence="5">
    <location>
        <begin position="6"/>
        <end position="23"/>
    </location>
</feature>
<feature type="transmembrane region" description="Helical" evidence="5">
    <location>
        <begin position="284"/>
        <end position="305"/>
    </location>
</feature>
<keyword evidence="2 5" id="KW-0812">Transmembrane</keyword>
<feature type="transmembrane region" description="Helical" evidence="5">
    <location>
        <begin position="68"/>
        <end position="92"/>
    </location>
</feature>
<dbReference type="Proteomes" id="UP000199754">
    <property type="component" value="Chromosome"/>
</dbReference>
<accession>A0A221K385</accession>
<dbReference type="EMBL" id="CP022415">
    <property type="protein sequence ID" value="ASM73297.1"/>
    <property type="molecule type" value="Genomic_DNA"/>
</dbReference>
<dbReference type="PANTHER" id="PTHR10846">
    <property type="entry name" value="SODIUM/POTASSIUM/CALCIUM EXCHANGER"/>
    <property type="match status" value="1"/>
</dbReference>
<dbReference type="KEGG" id="spse:SULPSESMR1_02500"/>
<dbReference type="InterPro" id="IPR004837">
    <property type="entry name" value="NaCa_Exmemb"/>
</dbReference>
<dbReference type="GO" id="GO:0005886">
    <property type="term" value="C:plasma membrane"/>
    <property type="evidence" value="ECO:0007669"/>
    <property type="project" value="TreeGrafter"/>
</dbReference>
<feature type="transmembrane region" description="Helical" evidence="5">
    <location>
        <begin position="312"/>
        <end position="330"/>
    </location>
</feature>
<protein>
    <submittedName>
        <fullName evidence="7">Inner membrane protein YrbG</fullName>
    </submittedName>
</protein>